<keyword evidence="3" id="KW-1185">Reference proteome</keyword>
<protein>
    <submittedName>
        <fullName evidence="2">Uncharacterized protein</fullName>
    </submittedName>
</protein>
<feature type="transmembrane region" description="Helical" evidence="1">
    <location>
        <begin position="6"/>
        <end position="26"/>
    </location>
</feature>
<keyword evidence="1" id="KW-1133">Transmembrane helix</keyword>
<reference evidence="2" key="1">
    <citation type="submission" date="2020-06" db="EMBL/GenBank/DDBJ databases">
        <title>Insight into the genomes of haloalkaliphilic bacilli from Kenyan soda lakes.</title>
        <authorList>
            <person name="Mwirichia R."/>
            <person name="Villamizar G.C."/>
            <person name="Poehlein A."/>
            <person name="Mugweru J."/>
            <person name="Kipnyargis A."/>
            <person name="Kiplimo D."/>
            <person name="Orwa P."/>
            <person name="Daniel R."/>
        </authorList>
    </citation>
    <scope>NUCLEOTIDE SEQUENCE</scope>
    <source>
        <strain evidence="2">B1096_S55</strain>
    </source>
</reference>
<name>A0A9Q4B1W4_SALAG</name>
<sequence>MAHVTFRAGLLVSVLMFGFILGILYSDNGVSVGDLRFHTAEIEEEESNIRYRLKETDNNFIRMEDDEGLVIYHGGDKDLHGSLPESGTYTLKENEVLTFQEDQPAPLFTELGVKTADALEQAFSRMLSVFDGE</sequence>
<accession>A0A9Q4B1W4</accession>
<keyword evidence="1" id="KW-0812">Transmembrane</keyword>
<keyword evidence="1" id="KW-0472">Membrane</keyword>
<proteinExistence type="predicted"/>
<comment type="caution">
    <text evidence="2">The sequence shown here is derived from an EMBL/GenBank/DDBJ whole genome shotgun (WGS) entry which is preliminary data.</text>
</comment>
<gene>
    <name evidence="2" type="ORF">HXA33_09565</name>
</gene>
<dbReference type="Proteomes" id="UP001057753">
    <property type="component" value="Unassembled WGS sequence"/>
</dbReference>
<organism evidence="2 3">
    <name type="scientific">Salipaludibacillus agaradhaerens</name>
    <name type="common">Bacillus agaradhaerens</name>
    <dbReference type="NCBI Taxonomy" id="76935"/>
    <lineage>
        <taxon>Bacteria</taxon>
        <taxon>Bacillati</taxon>
        <taxon>Bacillota</taxon>
        <taxon>Bacilli</taxon>
        <taxon>Bacillales</taxon>
        <taxon>Bacillaceae</taxon>
    </lineage>
</organism>
<evidence type="ECO:0000256" key="1">
    <source>
        <dbReference type="SAM" id="Phobius"/>
    </source>
</evidence>
<dbReference type="EMBL" id="JABXYM010000001">
    <property type="protein sequence ID" value="MCR6096802.1"/>
    <property type="molecule type" value="Genomic_DNA"/>
</dbReference>
<evidence type="ECO:0000313" key="3">
    <source>
        <dbReference type="Proteomes" id="UP001057753"/>
    </source>
</evidence>
<dbReference type="AlphaFoldDB" id="A0A9Q4B1W4"/>
<dbReference type="RefSeq" id="WP_257821310.1">
    <property type="nucleotide sequence ID" value="NZ_JABXYM010000001.1"/>
</dbReference>
<evidence type="ECO:0000313" key="2">
    <source>
        <dbReference type="EMBL" id="MCR6096802.1"/>
    </source>
</evidence>